<comment type="pathway">
    <text evidence="1">Carbohydrate degradation; pentose phosphate pathway; D-ribulose 5-phosphate from D-glucose 6-phosphate (oxidative stage): step 1/3.</text>
</comment>
<dbReference type="InterPro" id="IPR022674">
    <property type="entry name" value="G6P_DH_NAD-bd"/>
</dbReference>
<evidence type="ECO:0000313" key="11">
    <source>
        <dbReference type="Proteomes" id="UP000593563"/>
    </source>
</evidence>
<dbReference type="GO" id="GO:0050661">
    <property type="term" value="F:NADP binding"/>
    <property type="evidence" value="ECO:0007669"/>
    <property type="project" value="InterPro"/>
</dbReference>
<evidence type="ECO:0000256" key="1">
    <source>
        <dbReference type="ARBA" id="ARBA00004937"/>
    </source>
</evidence>
<evidence type="ECO:0000256" key="3">
    <source>
        <dbReference type="ARBA" id="ARBA00013019"/>
    </source>
</evidence>
<dbReference type="GO" id="GO:0009051">
    <property type="term" value="P:pentose-phosphate shunt, oxidative branch"/>
    <property type="evidence" value="ECO:0007669"/>
    <property type="project" value="TreeGrafter"/>
</dbReference>
<dbReference type="Proteomes" id="UP000593563">
    <property type="component" value="Unassembled WGS sequence"/>
</dbReference>
<name>A0A6L5BAT5_APIGR</name>
<reference evidence="10" key="1">
    <citation type="submission" date="2020-01" db="EMBL/GenBank/DDBJ databases">
        <title>The Celery Genome Sequence Reveals Sequential Paleo-tetraploidization, Resistance Gene Elimination, Karyotype Evolution, and Functional Innovation in Apiales.</title>
        <authorList>
            <person name="Song X."/>
        </authorList>
    </citation>
    <scope>NUCLEOTIDE SEQUENCE</scope>
    <source>
        <tissue evidence="10">Leaf</tissue>
    </source>
</reference>
<proteinExistence type="inferred from homology"/>
<comment type="similarity">
    <text evidence="2">Belongs to the glucose-6-phosphate dehydrogenase family.</text>
</comment>
<dbReference type="AlphaFoldDB" id="A0A6L5BAT5"/>
<keyword evidence="11" id="KW-1185">Reference proteome</keyword>
<keyword evidence="6" id="KW-0560">Oxidoreductase</keyword>
<evidence type="ECO:0000256" key="7">
    <source>
        <dbReference type="ARBA" id="ARBA00023277"/>
    </source>
</evidence>
<dbReference type="EC" id="1.1.1.49" evidence="3"/>
<protein>
    <recommendedName>
        <fullName evidence="3">glucose-6-phosphate dehydrogenase (NADP(+))</fullName>
        <ecNumber evidence="3">1.1.1.49</ecNumber>
    </recommendedName>
</protein>
<evidence type="ECO:0000259" key="9">
    <source>
        <dbReference type="Pfam" id="PF00479"/>
    </source>
</evidence>
<feature type="domain" description="Glucose-6-phosphate dehydrogenase NAD-binding" evidence="9">
    <location>
        <begin position="32"/>
        <end position="206"/>
    </location>
</feature>
<dbReference type="PRINTS" id="PR00079">
    <property type="entry name" value="G6PDHDRGNASE"/>
</dbReference>
<sequence>MSDNWRLEKRATHVVEDDTKAPLSEDGCLSIVMFGASGDLAKKNTFPALFNLYRQGFLQSHEVYIFGYARTNISDVDLRYRIRGYLTPNKNIAQGHTQDFSKFLQLVNCLPSSPLNNTASDHMCITILDYNKKGRRFFNIRSKNTSFRVFKISAADLRGWTSIVVEKPFGRDLESAEHLSNQIGELFEEPQIYHIDHYLGKELVQNS</sequence>
<dbReference type="GO" id="GO:0006006">
    <property type="term" value="P:glucose metabolic process"/>
    <property type="evidence" value="ECO:0007669"/>
    <property type="project" value="UniProtKB-KW"/>
</dbReference>
<dbReference type="PROSITE" id="PS00069">
    <property type="entry name" value="G6P_DEHYDROGENASE"/>
    <property type="match status" value="1"/>
</dbReference>
<dbReference type="SUPFAM" id="SSF51735">
    <property type="entry name" value="NAD(P)-binding Rossmann-fold domains"/>
    <property type="match status" value="1"/>
</dbReference>
<dbReference type="InterPro" id="IPR019796">
    <property type="entry name" value="G6P_DH_AS"/>
</dbReference>
<comment type="caution">
    <text evidence="10">The sequence shown here is derived from an EMBL/GenBank/DDBJ whole genome shotgun (WGS) entry which is preliminary data.</text>
</comment>
<feature type="non-terminal residue" evidence="10">
    <location>
        <position position="207"/>
    </location>
</feature>
<evidence type="ECO:0000256" key="4">
    <source>
        <dbReference type="ARBA" id="ARBA00022526"/>
    </source>
</evidence>
<comment type="catalytic activity">
    <reaction evidence="8">
        <text>D-glucose 6-phosphate + NADP(+) = 6-phospho-D-glucono-1,5-lactone + NADPH + H(+)</text>
        <dbReference type="Rhea" id="RHEA:15841"/>
        <dbReference type="ChEBI" id="CHEBI:15378"/>
        <dbReference type="ChEBI" id="CHEBI:57783"/>
        <dbReference type="ChEBI" id="CHEBI:57955"/>
        <dbReference type="ChEBI" id="CHEBI:58349"/>
        <dbReference type="ChEBI" id="CHEBI:61548"/>
        <dbReference type="EC" id="1.1.1.49"/>
    </reaction>
</comment>
<dbReference type="Gene3D" id="3.40.50.720">
    <property type="entry name" value="NAD(P)-binding Rossmann-like Domain"/>
    <property type="match status" value="1"/>
</dbReference>
<dbReference type="UniPathway" id="UPA00115">
    <property type="reaction ID" value="UER00408"/>
</dbReference>
<dbReference type="InterPro" id="IPR036291">
    <property type="entry name" value="NAD(P)-bd_dom_sf"/>
</dbReference>
<keyword evidence="4" id="KW-0313">Glucose metabolism</keyword>
<accession>A0A6L5BAT5</accession>
<evidence type="ECO:0000256" key="8">
    <source>
        <dbReference type="ARBA" id="ARBA00048749"/>
    </source>
</evidence>
<keyword evidence="5" id="KW-0521">NADP</keyword>
<dbReference type="PANTHER" id="PTHR23429:SF0">
    <property type="entry name" value="GLUCOSE-6-PHOSPHATE 1-DEHYDROGENASE"/>
    <property type="match status" value="1"/>
</dbReference>
<gene>
    <name evidence="10" type="ORF">AG4045_010793</name>
</gene>
<evidence type="ECO:0000256" key="5">
    <source>
        <dbReference type="ARBA" id="ARBA00022857"/>
    </source>
</evidence>
<dbReference type="Pfam" id="PF00479">
    <property type="entry name" value="G6PD_N"/>
    <property type="match status" value="1"/>
</dbReference>
<evidence type="ECO:0000256" key="2">
    <source>
        <dbReference type="ARBA" id="ARBA00009975"/>
    </source>
</evidence>
<keyword evidence="7" id="KW-0119">Carbohydrate metabolism</keyword>
<dbReference type="EMBL" id="WRXP01000312">
    <property type="protein sequence ID" value="KAF1002856.1"/>
    <property type="molecule type" value="Genomic_DNA"/>
</dbReference>
<dbReference type="GO" id="GO:0004345">
    <property type="term" value="F:glucose-6-phosphate dehydrogenase activity"/>
    <property type="evidence" value="ECO:0007669"/>
    <property type="project" value="UniProtKB-EC"/>
</dbReference>
<dbReference type="PANTHER" id="PTHR23429">
    <property type="entry name" value="GLUCOSE-6-PHOSPHATE 1-DEHYDROGENASE G6PD"/>
    <property type="match status" value="1"/>
</dbReference>
<dbReference type="GO" id="GO:0005829">
    <property type="term" value="C:cytosol"/>
    <property type="evidence" value="ECO:0007669"/>
    <property type="project" value="TreeGrafter"/>
</dbReference>
<dbReference type="InterPro" id="IPR001282">
    <property type="entry name" value="G6P_DH"/>
</dbReference>
<evidence type="ECO:0000256" key="6">
    <source>
        <dbReference type="ARBA" id="ARBA00023002"/>
    </source>
</evidence>
<organism evidence="10 11">
    <name type="scientific">Apium graveolens</name>
    <name type="common">Celery</name>
    <dbReference type="NCBI Taxonomy" id="4045"/>
    <lineage>
        <taxon>Eukaryota</taxon>
        <taxon>Viridiplantae</taxon>
        <taxon>Streptophyta</taxon>
        <taxon>Embryophyta</taxon>
        <taxon>Tracheophyta</taxon>
        <taxon>Spermatophyta</taxon>
        <taxon>Magnoliopsida</taxon>
        <taxon>eudicotyledons</taxon>
        <taxon>Gunneridae</taxon>
        <taxon>Pentapetalae</taxon>
        <taxon>asterids</taxon>
        <taxon>campanulids</taxon>
        <taxon>Apiales</taxon>
        <taxon>Apiaceae</taxon>
        <taxon>Apioideae</taxon>
        <taxon>apioid superclade</taxon>
        <taxon>Apieae</taxon>
        <taxon>Apium</taxon>
    </lineage>
</organism>
<evidence type="ECO:0000313" key="10">
    <source>
        <dbReference type="EMBL" id="KAF1002856.1"/>
    </source>
</evidence>